<dbReference type="PROSITE" id="PS50157">
    <property type="entry name" value="ZINC_FINGER_C2H2_2"/>
    <property type="match status" value="4"/>
</dbReference>
<comment type="caution">
    <text evidence="9">The sequence shown here is derived from an EMBL/GenBank/DDBJ whole genome shotgun (WGS) entry which is preliminary data.</text>
</comment>
<keyword evidence="4" id="KW-0862">Zinc</keyword>
<proteinExistence type="inferred from homology"/>
<evidence type="ECO:0000313" key="9">
    <source>
        <dbReference type="EMBL" id="CAH2243701.1"/>
    </source>
</evidence>
<dbReference type="GO" id="GO:0000981">
    <property type="term" value="F:DNA-binding transcription factor activity, RNA polymerase II-specific"/>
    <property type="evidence" value="ECO:0007669"/>
    <property type="project" value="TreeGrafter"/>
</dbReference>
<comment type="similarity">
    <text evidence="6">Belongs to the snail C2H2-type zinc-finger protein family.</text>
</comment>
<dbReference type="GO" id="GO:0000978">
    <property type="term" value="F:RNA polymerase II cis-regulatory region sequence-specific DNA binding"/>
    <property type="evidence" value="ECO:0007669"/>
    <property type="project" value="TreeGrafter"/>
</dbReference>
<dbReference type="SUPFAM" id="SSF57667">
    <property type="entry name" value="beta-beta-alpha zinc fingers"/>
    <property type="match status" value="3"/>
</dbReference>
<evidence type="ECO:0000313" key="10">
    <source>
        <dbReference type="Proteomes" id="UP000838756"/>
    </source>
</evidence>
<organism evidence="9 10">
    <name type="scientific">Pararge aegeria aegeria</name>
    <dbReference type="NCBI Taxonomy" id="348720"/>
    <lineage>
        <taxon>Eukaryota</taxon>
        <taxon>Metazoa</taxon>
        <taxon>Ecdysozoa</taxon>
        <taxon>Arthropoda</taxon>
        <taxon>Hexapoda</taxon>
        <taxon>Insecta</taxon>
        <taxon>Pterygota</taxon>
        <taxon>Neoptera</taxon>
        <taxon>Endopterygota</taxon>
        <taxon>Lepidoptera</taxon>
        <taxon>Glossata</taxon>
        <taxon>Ditrysia</taxon>
        <taxon>Papilionoidea</taxon>
        <taxon>Nymphalidae</taxon>
        <taxon>Satyrinae</taxon>
        <taxon>Satyrini</taxon>
        <taxon>Parargina</taxon>
        <taxon>Pararge</taxon>
    </lineage>
</organism>
<evidence type="ECO:0000256" key="6">
    <source>
        <dbReference type="ARBA" id="ARBA00037948"/>
    </source>
</evidence>
<evidence type="ECO:0000259" key="8">
    <source>
        <dbReference type="PROSITE" id="PS50157"/>
    </source>
</evidence>
<protein>
    <submittedName>
        <fullName evidence="9">Jg8761 protein</fullName>
    </submittedName>
</protein>
<dbReference type="InterPro" id="IPR036236">
    <property type="entry name" value="Znf_C2H2_sf"/>
</dbReference>
<feature type="domain" description="C2H2-type" evidence="8">
    <location>
        <begin position="192"/>
        <end position="219"/>
    </location>
</feature>
<evidence type="ECO:0000256" key="5">
    <source>
        <dbReference type="ARBA" id="ARBA00023242"/>
    </source>
</evidence>
<reference evidence="9" key="1">
    <citation type="submission" date="2022-03" db="EMBL/GenBank/DDBJ databases">
        <authorList>
            <person name="Lindestad O."/>
        </authorList>
    </citation>
    <scope>NUCLEOTIDE SEQUENCE</scope>
</reference>
<keyword evidence="5" id="KW-0539">Nucleus</keyword>
<dbReference type="GO" id="GO:0008270">
    <property type="term" value="F:zinc ion binding"/>
    <property type="evidence" value="ECO:0007669"/>
    <property type="project" value="UniProtKB-KW"/>
</dbReference>
<feature type="domain" description="C2H2-type" evidence="8">
    <location>
        <begin position="128"/>
        <end position="156"/>
    </location>
</feature>
<evidence type="ECO:0000256" key="7">
    <source>
        <dbReference type="PROSITE-ProRule" id="PRU00042"/>
    </source>
</evidence>
<dbReference type="EMBL" id="CAKXAJ010025764">
    <property type="protein sequence ID" value="CAH2243701.1"/>
    <property type="molecule type" value="Genomic_DNA"/>
</dbReference>
<dbReference type="Gene3D" id="3.30.160.60">
    <property type="entry name" value="Classic Zinc Finger"/>
    <property type="match status" value="3"/>
</dbReference>
<dbReference type="InterPro" id="IPR013087">
    <property type="entry name" value="Znf_C2H2_type"/>
</dbReference>
<feature type="domain" description="C2H2-type" evidence="8">
    <location>
        <begin position="157"/>
        <end position="185"/>
    </location>
</feature>
<feature type="domain" description="C2H2-type" evidence="8">
    <location>
        <begin position="72"/>
        <end position="99"/>
    </location>
</feature>
<dbReference type="Proteomes" id="UP000838756">
    <property type="component" value="Unassembled WGS sequence"/>
</dbReference>
<dbReference type="Pfam" id="PF00096">
    <property type="entry name" value="zf-C2H2"/>
    <property type="match status" value="1"/>
</dbReference>
<name>A0A8S4S7A3_9NEOP</name>
<evidence type="ECO:0000256" key="3">
    <source>
        <dbReference type="ARBA" id="ARBA00022771"/>
    </source>
</evidence>
<evidence type="ECO:0000256" key="4">
    <source>
        <dbReference type="ARBA" id="ARBA00022833"/>
    </source>
</evidence>
<keyword evidence="3 7" id="KW-0863">Zinc-finger</keyword>
<dbReference type="SMART" id="SM00355">
    <property type="entry name" value="ZnF_C2H2"/>
    <property type="match status" value="5"/>
</dbReference>
<dbReference type="AlphaFoldDB" id="A0A8S4S7A3"/>
<dbReference type="PANTHER" id="PTHR24388:SF53">
    <property type="entry name" value="CHORION TRANSCRIPTION FACTOR CF2-RELATED"/>
    <property type="match status" value="1"/>
</dbReference>
<dbReference type="PANTHER" id="PTHR24388">
    <property type="entry name" value="ZINC FINGER PROTEIN"/>
    <property type="match status" value="1"/>
</dbReference>
<dbReference type="PROSITE" id="PS00028">
    <property type="entry name" value="ZINC_FINGER_C2H2_1"/>
    <property type="match status" value="4"/>
</dbReference>
<evidence type="ECO:0000256" key="2">
    <source>
        <dbReference type="ARBA" id="ARBA00022737"/>
    </source>
</evidence>
<keyword evidence="2" id="KW-0677">Repeat</keyword>
<keyword evidence="1" id="KW-0479">Metal-binding</keyword>
<keyword evidence="10" id="KW-1185">Reference proteome</keyword>
<gene>
    <name evidence="9" type="primary">jg8761</name>
    <name evidence="9" type="ORF">PAEG_LOCUS19800</name>
</gene>
<dbReference type="InterPro" id="IPR050527">
    <property type="entry name" value="Snail/Krueppel_Znf"/>
</dbReference>
<dbReference type="OrthoDB" id="10018191at2759"/>
<dbReference type="Pfam" id="PF13894">
    <property type="entry name" value="zf-C2H2_4"/>
    <property type="match status" value="1"/>
</dbReference>
<accession>A0A8S4S7A3</accession>
<dbReference type="Pfam" id="PF13912">
    <property type="entry name" value="zf-C2H2_6"/>
    <property type="match status" value="2"/>
</dbReference>
<evidence type="ECO:0000256" key="1">
    <source>
        <dbReference type="ARBA" id="ARBA00022723"/>
    </source>
</evidence>
<sequence>MGTKIVPITQATLTLGLDGDLWESNPRHWTQEAGSLPLLSNRRILWLVGILTLVASYHPTDKDVPLRVMGEYECDICKKRMTTLDKLLGHKKYHELRYKCSECGLTRLSRLTIKDHYTAVHLHDTFQYRCSHCNKVFNRQVSLRKHLAYIHRSQKRAECKYCKKTFANKEGLKGHIMLKHPTELAGRSFKQHICKECGAGYKNPSQLKNHMTKHSDIRDFYCVECDK</sequence>